<evidence type="ECO:0000256" key="3">
    <source>
        <dbReference type="SAM" id="MobiDB-lite"/>
    </source>
</evidence>
<feature type="region of interest" description="Disordered" evidence="3">
    <location>
        <begin position="291"/>
        <end position="318"/>
    </location>
</feature>
<dbReference type="Pfam" id="PF06719">
    <property type="entry name" value="AraC_N"/>
    <property type="match status" value="1"/>
</dbReference>
<name>A0A852VPZ6_9BACT</name>
<reference evidence="5 6" key="1">
    <citation type="submission" date="2020-07" db="EMBL/GenBank/DDBJ databases">
        <title>Genomic Encyclopedia of Type Strains, Phase IV (KMG-V): Genome sequencing to study the core and pangenomes of soil and plant-associated prokaryotes.</title>
        <authorList>
            <person name="Whitman W."/>
        </authorList>
    </citation>
    <scope>NUCLEOTIDE SEQUENCE [LARGE SCALE GENOMIC DNA]</scope>
    <source>
        <strain evidence="5 6">M8UP22</strain>
    </source>
</reference>
<dbReference type="PROSITE" id="PS01124">
    <property type="entry name" value="HTH_ARAC_FAMILY_2"/>
    <property type="match status" value="1"/>
</dbReference>
<evidence type="ECO:0000256" key="1">
    <source>
        <dbReference type="ARBA" id="ARBA00023015"/>
    </source>
</evidence>
<dbReference type="InterPro" id="IPR009594">
    <property type="entry name" value="Tscrpt_reg_HTH_AraC_N"/>
</dbReference>
<dbReference type="PANTHER" id="PTHR43436:SF2">
    <property type="entry name" value="ARAC_XYLS FAMILY TRANSCRIPTIONAL REGULATOR"/>
    <property type="match status" value="1"/>
</dbReference>
<dbReference type="SUPFAM" id="SSF46689">
    <property type="entry name" value="Homeodomain-like"/>
    <property type="match status" value="2"/>
</dbReference>
<dbReference type="PANTHER" id="PTHR43436">
    <property type="entry name" value="ARAC-FAMILY TRANSCRIPTIONAL REGULATOR"/>
    <property type="match status" value="1"/>
</dbReference>
<accession>A0A852VPZ6</accession>
<keyword evidence="1" id="KW-0805">Transcription regulation</keyword>
<dbReference type="Gene3D" id="1.10.10.60">
    <property type="entry name" value="Homeodomain-like"/>
    <property type="match status" value="2"/>
</dbReference>
<dbReference type="AlphaFoldDB" id="A0A852VPZ6"/>
<protein>
    <submittedName>
        <fullName evidence="5">AraC-like DNA-binding protein</fullName>
    </submittedName>
</protein>
<dbReference type="SMART" id="SM00342">
    <property type="entry name" value="HTH_ARAC"/>
    <property type="match status" value="1"/>
</dbReference>
<gene>
    <name evidence="5" type="ORF">HDF08_003524</name>
</gene>
<feature type="domain" description="HTH araC/xylS-type" evidence="4">
    <location>
        <begin position="200"/>
        <end position="298"/>
    </location>
</feature>
<dbReference type="EMBL" id="JACCCU010000002">
    <property type="protein sequence ID" value="NYF91422.1"/>
    <property type="molecule type" value="Genomic_DNA"/>
</dbReference>
<dbReference type="InterPro" id="IPR009057">
    <property type="entry name" value="Homeodomain-like_sf"/>
</dbReference>
<evidence type="ECO:0000313" key="6">
    <source>
        <dbReference type="Proteomes" id="UP000564385"/>
    </source>
</evidence>
<dbReference type="GO" id="GO:0003700">
    <property type="term" value="F:DNA-binding transcription factor activity"/>
    <property type="evidence" value="ECO:0007669"/>
    <property type="project" value="InterPro"/>
</dbReference>
<dbReference type="Proteomes" id="UP000564385">
    <property type="component" value="Unassembled WGS sequence"/>
</dbReference>
<dbReference type="GO" id="GO:0043565">
    <property type="term" value="F:sequence-specific DNA binding"/>
    <property type="evidence" value="ECO:0007669"/>
    <property type="project" value="InterPro"/>
</dbReference>
<dbReference type="InterPro" id="IPR018060">
    <property type="entry name" value="HTH_AraC"/>
</dbReference>
<comment type="caution">
    <text evidence="5">The sequence shown here is derived from an EMBL/GenBank/DDBJ whole genome shotgun (WGS) entry which is preliminary data.</text>
</comment>
<evidence type="ECO:0000256" key="2">
    <source>
        <dbReference type="ARBA" id="ARBA00023163"/>
    </source>
</evidence>
<evidence type="ECO:0000313" key="5">
    <source>
        <dbReference type="EMBL" id="NYF91422.1"/>
    </source>
</evidence>
<keyword evidence="2" id="KW-0804">Transcription</keyword>
<sequence>MPHRNADRQTAEIRSDAVRLAARLTPLEGYNQTLVDDVTVLRRSKSIPRTPIAYDPSLIFVIQGKKIDYLGGTRLVYDSNTVLVLSAPMPLECVVEANQNTPLLSVVVRLRREVVLSIVSRMRNLDLVHRTAPQAILTATLDEELASTLIRLLKTATSPEDARVLGDQVVRELIYLVLKGPSGSGIRAMVDVHGSFANILRALQRMHAEYRRPLLVSDLARRAGMSVSTFHFHFKQVTATTPIQYVKAIRMHRARAMLLDANATAGSAAAEVGYKSSSHFGRDYRRFFGEAPARGAPKSSRKGINRLRGMQTASHYRR</sequence>
<evidence type="ECO:0000259" key="4">
    <source>
        <dbReference type="PROSITE" id="PS01124"/>
    </source>
</evidence>
<organism evidence="5 6">
    <name type="scientific">Tunturiibacter lichenicola</name>
    <dbReference type="NCBI Taxonomy" id="2051959"/>
    <lineage>
        <taxon>Bacteria</taxon>
        <taxon>Pseudomonadati</taxon>
        <taxon>Acidobacteriota</taxon>
        <taxon>Terriglobia</taxon>
        <taxon>Terriglobales</taxon>
        <taxon>Acidobacteriaceae</taxon>
        <taxon>Tunturiibacter</taxon>
    </lineage>
</organism>
<proteinExistence type="predicted"/>
<dbReference type="Pfam" id="PF12833">
    <property type="entry name" value="HTH_18"/>
    <property type="match status" value="1"/>
</dbReference>